<dbReference type="PANTHER" id="PTHR35481:SF1">
    <property type="entry name" value="DNA-DIRECTED RNA POLYMERASE SUBUNIT ALPHA"/>
    <property type="match status" value="1"/>
</dbReference>
<dbReference type="Pfam" id="PF25475">
    <property type="entry name" value="DUF7903"/>
    <property type="match status" value="1"/>
</dbReference>
<feature type="compositionally biased region" description="Basic residues" evidence="1">
    <location>
        <begin position="1"/>
        <end position="10"/>
    </location>
</feature>
<protein>
    <recommendedName>
        <fullName evidence="2">DUF7903 domain-containing protein</fullName>
    </recommendedName>
</protein>
<organism evidence="3 4">
    <name type="scientific">Rhamnella rubrinervis</name>
    <dbReference type="NCBI Taxonomy" id="2594499"/>
    <lineage>
        <taxon>Eukaryota</taxon>
        <taxon>Viridiplantae</taxon>
        <taxon>Streptophyta</taxon>
        <taxon>Embryophyta</taxon>
        <taxon>Tracheophyta</taxon>
        <taxon>Spermatophyta</taxon>
        <taxon>Magnoliopsida</taxon>
        <taxon>eudicotyledons</taxon>
        <taxon>Gunneridae</taxon>
        <taxon>Pentapetalae</taxon>
        <taxon>rosids</taxon>
        <taxon>fabids</taxon>
        <taxon>Rosales</taxon>
        <taxon>Rhamnaceae</taxon>
        <taxon>rhamnoid group</taxon>
        <taxon>Rhamneae</taxon>
        <taxon>Rhamnella</taxon>
    </lineage>
</organism>
<reference evidence="3" key="1">
    <citation type="submission" date="2020-03" db="EMBL/GenBank/DDBJ databases">
        <title>A high-quality chromosome-level genome assembly of a woody plant with both climbing and erect habits, Rhamnella rubrinervis.</title>
        <authorList>
            <person name="Lu Z."/>
            <person name="Yang Y."/>
            <person name="Zhu X."/>
            <person name="Sun Y."/>
        </authorList>
    </citation>
    <scope>NUCLEOTIDE SEQUENCE</scope>
    <source>
        <strain evidence="3">BYM</strain>
        <tissue evidence="3">Leaf</tissue>
    </source>
</reference>
<dbReference type="OrthoDB" id="2014147at2759"/>
<evidence type="ECO:0000259" key="2">
    <source>
        <dbReference type="Pfam" id="PF25475"/>
    </source>
</evidence>
<dbReference type="EMBL" id="VOIH02000002">
    <property type="protein sequence ID" value="KAF3452409.1"/>
    <property type="molecule type" value="Genomic_DNA"/>
</dbReference>
<evidence type="ECO:0000313" key="3">
    <source>
        <dbReference type="EMBL" id="KAF3452409.1"/>
    </source>
</evidence>
<gene>
    <name evidence="3" type="ORF">FNV43_RR02842</name>
</gene>
<name>A0A8K0HHR5_9ROSA</name>
<dbReference type="PANTHER" id="PTHR35481">
    <property type="entry name" value="DNA-DIRECTED RNA POLYMERASE SUBUNIT ALPHA"/>
    <property type="match status" value="1"/>
</dbReference>
<accession>A0A8K0HHR5</accession>
<dbReference type="Proteomes" id="UP000796880">
    <property type="component" value="Unassembled WGS sequence"/>
</dbReference>
<keyword evidence="4" id="KW-1185">Reference proteome</keyword>
<dbReference type="AlphaFoldDB" id="A0A8K0HHR5"/>
<dbReference type="InterPro" id="IPR057225">
    <property type="entry name" value="DUF7903"/>
</dbReference>
<feature type="domain" description="DUF7903" evidence="2">
    <location>
        <begin position="43"/>
        <end position="389"/>
    </location>
</feature>
<feature type="region of interest" description="Disordered" evidence="1">
    <location>
        <begin position="1"/>
        <end position="22"/>
    </location>
</feature>
<comment type="caution">
    <text evidence="3">The sequence shown here is derived from an EMBL/GenBank/DDBJ whole genome shotgun (WGS) entry which is preliminary data.</text>
</comment>
<evidence type="ECO:0000256" key="1">
    <source>
        <dbReference type="SAM" id="MobiDB-lite"/>
    </source>
</evidence>
<sequence>MAYIPPHKRHSEGTERPSPCPEQLAPQFNKNLKLRSSSSKVLKGGKIIYADQAISRWCAIGLGDGDQFPPSVLLEPVSLDSIERKNGEKPLALFNTDIESDKVRGNFSTSPWLSIAENVLPDLVSSFENVRNEIDSQKLEVKTTLVARFGKILFHVSPSVDYESIRKSVVADTTLRQLKRSFYTNIPTSYMDYMVKEVVPEIGLDFAEEKDIYHVKLFDSTKPDSTISCKCIVRKEHGSLQFYKVELNQVRHMVMDVSCLEKNLDLRLMLCTKSIITVLSDDELQSIRDLINSAVLDTSVKGGLRWPLGKASVGKYTVVGVWHTIAKSYKNPSVRLKLRHADRFDFRTSIGETSKEINLKLKGVASKLHEQQGDISEMIKDDLRMIWNNLLCCERYLT</sequence>
<proteinExistence type="predicted"/>
<evidence type="ECO:0000313" key="4">
    <source>
        <dbReference type="Proteomes" id="UP000796880"/>
    </source>
</evidence>